<organism evidence="1 2">
    <name type="scientific">Candidatus Methanomarinus sp</name>
    <dbReference type="NCBI Taxonomy" id="3386244"/>
    <lineage>
        <taxon>Archaea</taxon>
        <taxon>Methanobacteriati</taxon>
        <taxon>Methanobacteriota</taxon>
        <taxon>Stenosarchaea group</taxon>
        <taxon>Methanomicrobia</taxon>
        <taxon>Methanosarcinales</taxon>
        <taxon>ANME-2 cluster</taxon>
        <taxon>Candidatus Methanocomedenaceae</taxon>
        <taxon>Candidatus Methanomarinus</taxon>
    </lineage>
</organism>
<keyword evidence="1" id="KW-0436">Ligase</keyword>
<name>A0AC61SCQ4_9EURY</name>
<gene>
    <name evidence="1" type="primary">metG</name>
    <name evidence="1" type="ORF">C5S46_00180</name>
</gene>
<reference evidence="1" key="1">
    <citation type="submission" date="2018-09" db="EMBL/GenBank/DDBJ databases">
        <title>A genomic encyclopedia of anaerobic methanotrophic archaea.</title>
        <authorList>
            <person name="Skennerton C.T."/>
            <person name="Chadwick G.L."/>
            <person name="Laso-Perez R."/>
            <person name="Leu A.O."/>
            <person name="Speth D.R."/>
            <person name="Yu H."/>
            <person name="Morgan-Lang C."/>
            <person name="Hatzenpichler R."/>
            <person name="Goudeau D."/>
            <person name="Malmstrom R."/>
            <person name="Woyke T."/>
            <person name="Hallam S."/>
            <person name="Tyson G.W."/>
            <person name="Wegener G."/>
            <person name="Boetius A."/>
            <person name="Orphan V.J."/>
        </authorList>
    </citation>
    <scope>NUCLEOTIDE SEQUENCE</scope>
    <source>
        <strain evidence="1">CONS3730D10UFb2</strain>
    </source>
</reference>
<sequence length="505" mass="57745">EPGEIRDPVCKICGNKAKYRQQEHFFFKLSTFKDFLLEHLQTLKVTDNARNYAMEWVTKELRDWCITRNLEWGVRFPGHDNLVVYVWVDAPIGYISFTEEYCNNTGGDWRSIWQEDSRIIHFIGLDIAYHHCIFWPAMLKGANYSLPWAVIASGMVKIEDKTFSKSRGYVVWVNEDYLDHGFHPDLLRYYLASYTSHTKDLNFSWKIFQDKTNNELVGSLGNFLYRTLHFAHKNYGVIPEGEVSDEVFSEIRTTINTVIEAMDQYEFKKAIDNILKLSGYGNTYFQSYEPWHLIKQDTKACSRIVKDCLQIAKALVLLSEPVLPIKMKEAWGHLGQNGDVTQLNYNEALIEIESGTELPKPITLFEKIDDKKIKEMNVILNKRVAQANAKEASISPKIPEITFDEFKTMDIRVGTVVTAQKIKGSDKLLKLMIDIGETEPRQVVAGIAQTHLPEELVDKQIILLANMKPAKIFGTESRGMILAADESGAILLMPERSVKNGTAIG</sequence>
<protein>
    <submittedName>
        <fullName evidence="1">Methionine--tRNA ligase</fullName>
        <ecNumber evidence="1">6.1.1.10</ecNumber>
    </submittedName>
</protein>
<evidence type="ECO:0000313" key="2">
    <source>
        <dbReference type="Proteomes" id="UP000315423"/>
    </source>
</evidence>
<dbReference type="Proteomes" id="UP000315423">
    <property type="component" value="Unassembled WGS sequence"/>
</dbReference>
<dbReference type="EMBL" id="QYBA01000005">
    <property type="protein sequence ID" value="TKY92538.1"/>
    <property type="molecule type" value="Genomic_DNA"/>
</dbReference>
<dbReference type="EC" id="6.1.1.10" evidence="1"/>
<accession>A0AC61SCQ4</accession>
<evidence type="ECO:0000313" key="1">
    <source>
        <dbReference type="EMBL" id="TKY92538.1"/>
    </source>
</evidence>
<feature type="non-terminal residue" evidence="1">
    <location>
        <position position="1"/>
    </location>
</feature>
<comment type="caution">
    <text evidence="1">The sequence shown here is derived from an EMBL/GenBank/DDBJ whole genome shotgun (WGS) entry which is preliminary data.</text>
</comment>
<proteinExistence type="predicted"/>